<comment type="caution">
    <text evidence="1">The sequence shown here is derived from an EMBL/GenBank/DDBJ whole genome shotgun (WGS) entry which is preliminary data.</text>
</comment>
<gene>
    <name evidence="1" type="ORF">FC093_08815</name>
</gene>
<evidence type="ECO:0008006" key="3">
    <source>
        <dbReference type="Google" id="ProtNLM"/>
    </source>
</evidence>
<sequence>MNYMAMLTNDEKEQLYKLPAYISLLAANHDGGMDETERKAAVKLSHIKTYKCNPILAAFYNKSDEVFEQNIAELDNALPKGKAAREQAIKQEIARINDIIARLGPEYATAMRHGMQTFTNYVAKAHNSVFEYFLFPMPIKGITE</sequence>
<dbReference type="Proteomes" id="UP000305848">
    <property type="component" value="Unassembled WGS sequence"/>
</dbReference>
<dbReference type="EMBL" id="SZQL01000005">
    <property type="protein sequence ID" value="TKK69405.1"/>
    <property type="molecule type" value="Genomic_DNA"/>
</dbReference>
<name>A0A4U3L2Z8_9BACT</name>
<dbReference type="RefSeq" id="WP_137261401.1">
    <property type="nucleotide sequence ID" value="NZ_SZQL01000005.1"/>
</dbReference>
<evidence type="ECO:0000313" key="2">
    <source>
        <dbReference type="Proteomes" id="UP000305848"/>
    </source>
</evidence>
<keyword evidence="2" id="KW-1185">Reference proteome</keyword>
<reference evidence="1 2" key="1">
    <citation type="submission" date="2019-05" db="EMBL/GenBank/DDBJ databases">
        <title>Panacibacter sp. strain 17mud1-8 Genome sequencing and assembly.</title>
        <authorList>
            <person name="Chhetri G."/>
        </authorList>
    </citation>
    <scope>NUCLEOTIDE SEQUENCE [LARGE SCALE GENOMIC DNA]</scope>
    <source>
        <strain evidence="1 2">17mud1-8</strain>
    </source>
</reference>
<accession>A0A4U3L2Z8</accession>
<dbReference type="AlphaFoldDB" id="A0A4U3L2Z8"/>
<dbReference type="OrthoDB" id="1429999at2"/>
<protein>
    <recommendedName>
        <fullName evidence="3">TerB family tellurite resistance protein</fullName>
    </recommendedName>
</protein>
<organism evidence="1 2">
    <name type="scientific">Ilyomonas limi</name>
    <dbReference type="NCBI Taxonomy" id="2575867"/>
    <lineage>
        <taxon>Bacteria</taxon>
        <taxon>Pseudomonadati</taxon>
        <taxon>Bacteroidota</taxon>
        <taxon>Chitinophagia</taxon>
        <taxon>Chitinophagales</taxon>
        <taxon>Chitinophagaceae</taxon>
        <taxon>Ilyomonas</taxon>
    </lineage>
</organism>
<evidence type="ECO:0000313" key="1">
    <source>
        <dbReference type="EMBL" id="TKK69405.1"/>
    </source>
</evidence>
<proteinExistence type="predicted"/>